<dbReference type="KEGG" id="vg:16511747"/>
<dbReference type="InterPro" id="IPR001810">
    <property type="entry name" value="F-box_dom"/>
</dbReference>
<accession>S4VW45</accession>
<dbReference type="RefSeq" id="YP_008318980.1">
    <property type="nucleotide sequence ID" value="NC_021858.1"/>
</dbReference>
<dbReference type="Gene3D" id="1.20.1280.50">
    <property type="match status" value="1"/>
</dbReference>
<proteinExistence type="predicted"/>
<name>S4VW45_9VIRU</name>
<feature type="domain" description="F-box" evidence="1">
    <location>
        <begin position="10"/>
        <end position="47"/>
    </location>
</feature>
<sequence>MADDMVLAVDVVFDIMTFVDLKTLASLRLVCHQFSTMAFHESVWGRRRQMHGQDQLPPATSLLPSVNSSLFLGHYLAERIANLIGRLGNYLPRRRRAQLQESPDLGYLALRSTDNGQTYGTGPIRTGFPIRATFRDSPPRHALVVSRGSAAPAQAPAPTPTAGAAATLPAPTPADDFMVIFLNSDGSGYATERLSNWIRGATSAHFAITRLATEESECLWRAQALGSMPWDPVGRVIWDDAAFVVFCVIGRYVRPDLINGPP</sequence>
<evidence type="ECO:0000259" key="1">
    <source>
        <dbReference type="Pfam" id="PF12937"/>
    </source>
</evidence>
<protein>
    <submittedName>
        <fullName evidence="2">F-box domain containing protein</fullName>
    </submittedName>
</protein>
<evidence type="ECO:0000313" key="3">
    <source>
        <dbReference type="Proteomes" id="UP000201566"/>
    </source>
</evidence>
<organism evidence="2 3">
    <name type="scientific">Pandoravirus dulcis</name>
    <dbReference type="NCBI Taxonomy" id="1349409"/>
    <lineage>
        <taxon>Viruses</taxon>
        <taxon>Pandoravirus</taxon>
    </lineage>
</organism>
<dbReference type="GeneID" id="16511747"/>
<dbReference type="InterPro" id="IPR036047">
    <property type="entry name" value="F-box-like_dom_sf"/>
</dbReference>
<dbReference type="Proteomes" id="UP000201566">
    <property type="component" value="Segment"/>
</dbReference>
<reference evidence="2 3" key="1">
    <citation type="journal article" date="2013" name="Science">
        <title>Pandoraviruses: amoeba viruses with genomes up to 2.5 Mb reaching that of parasitic eukaryotes.</title>
        <authorList>
            <person name="Philippe N."/>
            <person name="Legendre M."/>
            <person name="Doutre G."/>
            <person name="Coute Y."/>
            <person name="Poirot O."/>
            <person name="Lescot M."/>
            <person name="Arslan D."/>
            <person name="Seltzer V."/>
            <person name="Bertaux L."/>
            <person name="Bruley C."/>
            <person name="Garin J."/>
            <person name="Claverie J.M."/>
            <person name="Abergel C."/>
        </authorList>
    </citation>
    <scope>NUCLEOTIDE SEQUENCE [LARGE SCALE GENOMIC DNA]</scope>
    <source>
        <strain evidence="2">Melbourne</strain>
    </source>
</reference>
<dbReference type="EMBL" id="KC977570">
    <property type="protein sequence ID" value="AGO82311.1"/>
    <property type="molecule type" value="Genomic_DNA"/>
</dbReference>
<gene>
    <name evidence="2" type="ORF">pdul_cds_314</name>
</gene>
<evidence type="ECO:0000313" key="2">
    <source>
        <dbReference type="EMBL" id="AGO82311.1"/>
    </source>
</evidence>
<dbReference type="SUPFAM" id="SSF81383">
    <property type="entry name" value="F-box domain"/>
    <property type="match status" value="1"/>
</dbReference>
<dbReference type="Pfam" id="PF12937">
    <property type="entry name" value="F-box-like"/>
    <property type="match status" value="1"/>
</dbReference>